<evidence type="ECO:0000313" key="3">
    <source>
        <dbReference type="Proteomes" id="UP001620626"/>
    </source>
</evidence>
<feature type="transmembrane region" description="Helical" evidence="1">
    <location>
        <begin position="87"/>
        <end position="108"/>
    </location>
</feature>
<keyword evidence="3" id="KW-1185">Reference proteome</keyword>
<gene>
    <name evidence="2" type="ORF">niasHT_035561</name>
</gene>
<feature type="transmembrane region" description="Helical" evidence="1">
    <location>
        <begin position="23"/>
        <end position="50"/>
    </location>
</feature>
<keyword evidence="1" id="KW-0472">Membrane</keyword>
<proteinExistence type="predicted"/>
<evidence type="ECO:0000313" key="2">
    <source>
        <dbReference type="EMBL" id="KAL3071235.1"/>
    </source>
</evidence>
<organism evidence="2 3">
    <name type="scientific">Heterodera trifolii</name>
    <dbReference type="NCBI Taxonomy" id="157864"/>
    <lineage>
        <taxon>Eukaryota</taxon>
        <taxon>Metazoa</taxon>
        <taxon>Ecdysozoa</taxon>
        <taxon>Nematoda</taxon>
        <taxon>Chromadorea</taxon>
        <taxon>Rhabditida</taxon>
        <taxon>Tylenchina</taxon>
        <taxon>Tylenchomorpha</taxon>
        <taxon>Tylenchoidea</taxon>
        <taxon>Heteroderidae</taxon>
        <taxon>Heteroderinae</taxon>
        <taxon>Heterodera</taxon>
    </lineage>
</organism>
<name>A0ABD2I235_9BILA</name>
<protein>
    <submittedName>
        <fullName evidence="2">Uncharacterized protein</fullName>
    </submittedName>
</protein>
<feature type="transmembrane region" description="Helical" evidence="1">
    <location>
        <begin position="120"/>
        <end position="143"/>
    </location>
</feature>
<evidence type="ECO:0000256" key="1">
    <source>
        <dbReference type="SAM" id="Phobius"/>
    </source>
</evidence>
<accession>A0ABD2I235</accession>
<keyword evidence="1" id="KW-1133">Transmembrane helix</keyword>
<dbReference type="EMBL" id="JBICBT010001363">
    <property type="protein sequence ID" value="KAL3071235.1"/>
    <property type="molecule type" value="Genomic_DNA"/>
</dbReference>
<dbReference type="AlphaFoldDB" id="A0ABD2I235"/>
<dbReference type="Proteomes" id="UP001620626">
    <property type="component" value="Unassembled WGS sequence"/>
</dbReference>
<keyword evidence="1" id="KW-0812">Transmembrane</keyword>
<comment type="caution">
    <text evidence="2">The sequence shown here is derived from an EMBL/GenBank/DDBJ whole genome shotgun (WGS) entry which is preliminary data.</text>
</comment>
<sequence>MPRDDEPPPAVCAMPHTPAGLKFTIAIAAIVSPFVTIFQLVSSVCILHSLKPSNRRHGHYTYYLEFANGTRIRQMADVIYDERQEQIIFFHVFLIAFVLPGFVMPRFLWAVIRNKRHNLLVWWICWITLHNAHAMMGLLTYILNLTIAIYNRDVFSFSAHFCAYWNFFNICSLGSTLNTFVAPFTTFLSVYLLRYYQNLKEFPQPTPAVSSHLDVLGSNHAAVLLLDRTTSSPSYEMLEIKRKRCRTLQ</sequence>
<reference evidence="2 3" key="1">
    <citation type="submission" date="2024-10" db="EMBL/GenBank/DDBJ databases">
        <authorList>
            <person name="Kim D."/>
        </authorList>
    </citation>
    <scope>NUCLEOTIDE SEQUENCE [LARGE SCALE GENOMIC DNA]</scope>
    <source>
        <strain evidence="2">BH-2024</strain>
    </source>
</reference>
<feature type="transmembrane region" description="Helical" evidence="1">
    <location>
        <begin position="163"/>
        <end position="193"/>
    </location>
</feature>